<proteinExistence type="predicted"/>
<evidence type="ECO:0000313" key="2">
    <source>
        <dbReference type="Proteomes" id="UP000887116"/>
    </source>
</evidence>
<organism evidence="1 2">
    <name type="scientific">Trichonephila clavata</name>
    <name type="common">Joro spider</name>
    <name type="synonym">Nephila clavata</name>
    <dbReference type="NCBI Taxonomy" id="2740835"/>
    <lineage>
        <taxon>Eukaryota</taxon>
        <taxon>Metazoa</taxon>
        <taxon>Ecdysozoa</taxon>
        <taxon>Arthropoda</taxon>
        <taxon>Chelicerata</taxon>
        <taxon>Arachnida</taxon>
        <taxon>Araneae</taxon>
        <taxon>Araneomorphae</taxon>
        <taxon>Entelegynae</taxon>
        <taxon>Araneoidea</taxon>
        <taxon>Nephilidae</taxon>
        <taxon>Trichonephila</taxon>
    </lineage>
</organism>
<sequence>MEKEERCRNYDATQNLDRGKQLIGNLPVSHPKNGFSRTLVIRHPLPPSLVDQFLLLGMASLRCIDVTRFSALYSGLPTKKDSSAPCVRG</sequence>
<dbReference type="EMBL" id="BMAO01036639">
    <property type="protein sequence ID" value="GFR12191.1"/>
    <property type="molecule type" value="Genomic_DNA"/>
</dbReference>
<dbReference type="AlphaFoldDB" id="A0A8X6LIM2"/>
<reference evidence="1" key="1">
    <citation type="submission" date="2020-07" db="EMBL/GenBank/DDBJ databases">
        <title>Multicomponent nature underlies the extraordinary mechanical properties of spider dragline silk.</title>
        <authorList>
            <person name="Kono N."/>
            <person name="Nakamura H."/>
            <person name="Mori M."/>
            <person name="Yoshida Y."/>
            <person name="Ohtoshi R."/>
            <person name="Malay A.D."/>
            <person name="Moran D.A.P."/>
            <person name="Tomita M."/>
            <person name="Numata K."/>
            <person name="Arakawa K."/>
        </authorList>
    </citation>
    <scope>NUCLEOTIDE SEQUENCE</scope>
</reference>
<gene>
    <name evidence="1" type="ORF">TNCT_426221</name>
</gene>
<dbReference type="Proteomes" id="UP000887116">
    <property type="component" value="Unassembled WGS sequence"/>
</dbReference>
<comment type="caution">
    <text evidence="1">The sequence shown here is derived from an EMBL/GenBank/DDBJ whole genome shotgun (WGS) entry which is preliminary data.</text>
</comment>
<accession>A0A8X6LIM2</accession>
<keyword evidence="2" id="KW-1185">Reference proteome</keyword>
<name>A0A8X6LIM2_TRICU</name>
<protein>
    <submittedName>
        <fullName evidence="1">Uncharacterized protein</fullName>
    </submittedName>
</protein>
<evidence type="ECO:0000313" key="1">
    <source>
        <dbReference type="EMBL" id="GFR12191.1"/>
    </source>
</evidence>